<protein>
    <submittedName>
        <fullName evidence="2">Uncharacterized protein</fullName>
    </submittedName>
</protein>
<feature type="region of interest" description="Disordered" evidence="1">
    <location>
        <begin position="22"/>
        <end position="63"/>
    </location>
</feature>
<proteinExistence type="predicted"/>
<accession>A0ABN9E6Q3</accession>
<evidence type="ECO:0000313" key="2">
    <source>
        <dbReference type="EMBL" id="CAI9580565.1"/>
    </source>
</evidence>
<reference evidence="2" key="1">
    <citation type="submission" date="2023-05" db="EMBL/GenBank/DDBJ databases">
        <authorList>
            <person name="Stuckert A."/>
        </authorList>
    </citation>
    <scope>NUCLEOTIDE SEQUENCE</scope>
</reference>
<comment type="caution">
    <text evidence="2">The sequence shown here is derived from an EMBL/GenBank/DDBJ whole genome shotgun (WGS) entry which is preliminary data.</text>
</comment>
<keyword evidence="3" id="KW-1185">Reference proteome</keyword>
<name>A0ABN9E6Q3_9NEOB</name>
<gene>
    <name evidence="2" type="ORF">SPARVUS_LOCUS9314426</name>
</gene>
<sequence>SLLKFFNYPPVPSPVRLEVAGTGTRKTDAGIGRRRWPGTLKGGHRGSAGQGKCKRDSLCSAAW</sequence>
<feature type="non-terminal residue" evidence="2">
    <location>
        <position position="1"/>
    </location>
</feature>
<dbReference type="EMBL" id="CATNWA010015200">
    <property type="protein sequence ID" value="CAI9580565.1"/>
    <property type="molecule type" value="Genomic_DNA"/>
</dbReference>
<evidence type="ECO:0000256" key="1">
    <source>
        <dbReference type="SAM" id="MobiDB-lite"/>
    </source>
</evidence>
<dbReference type="Proteomes" id="UP001162483">
    <property type="component" value="Unassembled WGS sequence"/>
</dbReference>
<organism evidence="2 3">
    <name type="scientific">Staurois parvus</name>
    <dbReference type="NCBI Taxonomy" id="386267"/>
    <lineage>
        <taxon>Eukaryota</taxon>
        <taxon>Metazoa</taxon>
        <taxon>Chordata</taxon>
        <taxon>Craniata</taxon>
        <taxon>Vertebrata</taxon>
        <taxon>Euteleostomi</taxon>
        <taxon>Amphibia</taxon>
        <taxon>Batrachia</taxon>
        <taxon>Anura</taxon>
        <taxon>Neobatrachia</taxon>
        <taxon>Ranoidea</taxon>
        <taxon>Ranidae</taxon>
        <taxon>Staurois</taxon>
    </lineage>
</organism>
<evidence type="ECO:0000313" key="3">
    <source>
        <dbReference type="Proteomes" id="UP001162483"/>
    </source>
</evidence>